<evidence type="ECO:0000256" key="1">
    <source>
        <dbReference type="ARBA" id="ARBA00000885"/>
    </source>
</evidence>
<comment type="function">
    <text evidence="7">E3 ubiquitin-protein ligase which accepts ubiquitin from specific E2 ubiquitin-conjugating enzymes, and transfers it to substrates, generally promoting their degradation by the proteasome. Independently of its E3 ubiquitin-protein ligase activity, acts as an inhibitor of CPSF3 endonuclease activity by blocking CPSF3 active site.</text>
</comment>
<evidence type="ECO:0000256" key="5">
    <source>
        <dbReference type="ARBA" id="ARBA00032234"/>
    </source>
</evidence>
<dbReference type="GO" id="GO:0043161">
    <property type="term" value="P:proteasome-mediated ubiquitin-dependent protein catabolic process"/>
    <property type="evidence" value="ECO:0007669"/>
    <property type="project" value="TreeGrafter"/>
</dbReference>
<evidence type="ECO:0000313" key="9">
    <source>
        <dbReference type="Ensembl" id="ENSMALP00000019690.1"/>
    </source>
</evidence>
<accession>A0A3Q3JSS5</accession>
<dbReference type="EC" id="2.3.2.26" evidence="2"/>
<evidence type="ECO:0000256" key="4">
    <source>
        <dbReference type="ARBA" id="ARBA00029737"/>
    </source>
</evidence>
<evidence type="ECO:0000313" key="10">
    <source>
        <dbReference type="Proteomes" id="UP000261600"/>
    </source>
</evidence>
<comment type="catalytic activity">
    <reaction evidence="1">
        <text>S-ubiquitinyl-[E2 ubiquitin-conjugating enzyme]-L-cysteine + [acceptor protein]-L-lysine = [E2 ubiquitin-conjugating enzyme]-L-cysteine + N(6)-ubiquitinyl-[acceptor protein]-L-lysine.</text>
        <dbReference type="EC" id="2.3.2.26"/>
    </reaction>
</comment>
<comment type="subunit">
    <text evidence="8">Interacts with UBE2C/UbcH10 (E2 ubiquitin-conjugating enzyme). In vitro, interacts with cyclin-B.</text>
</comment>
<evidence type="ECO:0000256" key="6">
    <source>
        <dbReference type="ARBA" id="ARBA00032298"/>
    </source>
</evidence>
<dbReference type="Pfam" id="PF09814">
    <property type="entry name" value="HECT_2"/>
    <property type="match status" value="2"/>
</dbReference>
<dbReference type="Proteomes" id="UP000261600">
    <property type="component" value="Unplaced"/>
</dbReference>
<dbReference type="GO" id="GO:0051865">
    <property type="term" value="P:protein autoubiquitination"/>
    <property type="evidence" value="ECO:0007669"/>
    <property type="project" value="TreeGrafter"/>
</dbReference>
<reference evidence="9" key="1">
    <citation type="submission" date="2025-08" db="UniProtKB">
        <authorList>
            <consortium name="Ensembl"/>
        </authorList>
    </citation>
    <scope>IDENTIFICATION</scope>
</reference>
<evidence type="ECO:0000256" key="2">
    <source>
        <dbReference type="ARBA" id="ARBA00012485"/>
    </source>
</evidence>
<dbReference type="GO" id="GO:0030332">
    <property type="term" value="F:cyclin binding"/>
    <property type="evidence" value="ECO:0007669"/>
    <property type="project" value="TreeGrafter"/>
</dbReference>
<organism evidence="9 10">
    <name type="scientific">Monopterus albus</name>
    <name type="common">Swamp eel</name>
    <dbReference type="NCBI Taxonomy" id="43700"/>
    <lineage>
        <taxon>Eukaryota</taxon>
        <taxon>Metazoa</taxon>
        <taxon>Chordata</taxon>
        <taxon>Craniata</taxon>
        <taxon>Vertebrata</taxon>
        <taxon>Euteleostomi</taxon>
        <taxon>Actinopterygii</taxon>
        <taxon>Neopterygii</taxon>
        <taxon>Teleostei</taxon>
        <taxon>Neoteleostei</taxon>
        <taxon>Acanthomorphata</taxon>
        <taxon>Anabantaria</taxon>
        <taxon>Synbranchiformes</taxon>
        <taxon>Synbranchidae</taxon>
        <taxon>Monopterus</taxon>
    </lineage>
</organism>
<protein>
    <recommendedName>
        <fullName evidence="3">E3 ubiquitin-protein ligase E3D</fullName>
        <ecNumber evidence="2">2.3.2.26</ecNumber>
    </recommendedName>
    <alternativeName>
        <fullName evidence="6">HECT-type E3 ubiquitin transferase E3D</fullName>
    </alternativeName>
    <alternativeName>
        <fullName evidence="5">UbcH10-binding protein with a HECT-like domain</fullName>
    </alternativeName>
    <alternativeName>
        <fullName evidence="4">Ubiquitin-conjugating enzyme E2C-binding protein</fullName>
    </alternativeName>
</protein>
<reference evidence="9" key="2">
    <citation type="submission" date="2025-09" db="UniProtKB">
        <authorList>
            <consortium name="Ensembl"/>
        </authorList>
    </citation>
    <scope>IDENTIFICATION</scope>
</reference>
<dbReference type="GO" id="GO:0000151">
    <property type="term" value="C:ubiquitin ligase complex"/>
    <property type="evidence" value="ECO:0007669"/>
    <property type="project" value="TreeGrafter"/>
</dbReference>
<dbReference type="GO" id="GO:0000209">
    <property type="term" value="P:protein polyubiquitination"/>
    <property type="evidence" value="ECO:0007669"/>
    <property type="project" value="TreeGrafter"/>
</dbReference>
<dbReference type="GO" id="GO:0006513">
    <property type="term" value="P:protein monoubiquitination"/>
    <property type="evidence" value="ECO:0007669"/>
    <property type="project" value="TreeGrafter"/>
</dbReference>
<dbReference type="PANTHER" id="PTHR31531:SF2">
    <property type="entry name" value="E3 UBIQUITIN-PROTEIN LIGASE E3D"/>
    <property type="match status" value="1"/>
</dbReference>
<dbReference type="STRING" id="43700.ENSMALP00000019690"/>
<dbReference type="AlphaFoldDB" id="A0A3Q3JSS5"/>
<name>A0A3Q3JSS5_MONAL</name>
<keyword evidence="10" id="KW-1185">Reference proteome</keyword>
<sequence length="279" mass="31617">METLRAKETYCFYCQRCMTRLLEDRVFKRVLPLPNGNWNAIVDDWCCHPDPFANKKMLPREEDCLLGDTFLLLARDDTCEQTLTVQLSPTKPLKRHARVCTVRVKMFAFYCVSLFLERIVAARLLVLSTSLSTFHFCVQTSDGNAFLLLWLLNIDSIIASVPQACIGGERSVSSPGLHTSSPRAARALKLLYVACSSTSTQQRDWEVNAIGHPLVLPLKVCEELLQVIDDSNSKLPASMRCMRSYEVRQVLCTVMDDVYGMSILGMTSINHKLYCQVFF</sequence>
<dbReference type="PANTHER" id="PTHR31531">
    <property type="entry name" value="E3 UBIQUITIN-PROTEIN LIGASE E3D FAMILY MEMBER"/>
    <property type="match status" value="1"/>
</dbReference>
<dbReference type="InterPro" id="IPR019193">
    <property type="entry name" value="UBQ-conj_enz_E2-bd_prot"/>
</dbReference>
<proteinExistence type="predicted"/>
<dbReference type="GO" id="GO:0005634">
    <property type="term" value="C:nucleus"/>
    <property type="evidence" value="ECO:0007669"/>
    <property type="project" value="TreeGrafter"/>
</dbReference>
<dbReference type="GO" id="GO:0005829">
    <property type="term" value="C:cytosol"/>
    <property type="evidence" value="ECO:0007669"/>
    <property type="project" value="TreeGrafter"/>
</dbReference>
<evidence type="ECO:0000256" key="3">
    <source>
        <dbReference type="ARBA" id="ARBA00013646"/>
    </source>
</evidence>
<evidence type="ECO:0000256" key="8">
    <source>
        <dbReference type="ARBA" id="ARBA00064185"/>
    </source>
</evidence>
<dbReference type="GO" id="GO:0061630">
    <property type="term" value="F:ubiquitin protein ligase activity"/>
    <property type="evidence" value="ECO:0007669"/>
    <property type="project" value="UniProtKB-EC"/>
</dbReference>
<dbReference type="GO" id="GO:0031624">
    <property type="term" value="F:ubiquitin conjugating enzyme binding"/>
    <property type="evidence" value="ECO:0007669"/>
    <property type="project" value="TreeGrafter"/>
</dbReference>
<dbReference type="Ensembl" id="ENSMALT00000020079.1">
    <property type="protein sequence ID" value="ENSMALP00000019690.1"/>
    <property type="gene ID" value="ENSMALG00000013740.1"/>
</dbReference>
<evidence type="ECO:0000256" key="7">
    <source>
        <dbReference type="ARBA" id="ARBA00053831"/>
    </source>
</evidence>